<dbReference type="InterPro" id="IPR022048">
    <property type="entry name" value="Envelope_fusion-like"/>
</dbReference>
<dbReference type="AlphaFoldDB" id="A0A6J1R6W6"/>
<dbReference type="RefSeq" id="XP_024888575.1">
    <property type="nucleotide sequence ID" value="XM_025032807.1"/>
</dbReference>
<keyword evidence="2" id="KW-1185">Reference proteome</keyword>
<dbReference type="Proteomes" id="UP000504618">
    <property type="component" value="Unplaced"/>
</dbReference>
<keyword evidence="1" id="KW-0812">Transmembrane</keyword>
<keyword evidence="1" id="KW-0472">Membrane</keyword>
<dbReference type="OrthoDB" id="7700235at2759"/>
<feature type="transmembrane region" description="Helical" evidence="1">
    <location>
        <begin position="545"/>
        <end position="567"/>
    </location>
</feature>
<organism evidence="2 3">
    <name type="scientific">Temnothorax curvispinosus</name>
    <dbReference type="NCBI Taxonomy" id="300111"/>
    <lineage>
        <taxon>Eukaryota</taxon>
        <taxon>Metazoa</taxon>
        <taxon>Ecdysozoa</taxon>
        <taxon>Arthropoda</taxon>
        <taxon>Hexapoda</taxon>
        <taxon>Insecta</taxon>
        <taxon>Pterygota</taxon>
        <taxon>Neoptera</taxon>
        <taxon>Endopterygota</taxon>
        <taxon>Hymenoptera</taxon>
        <taxon>Apocrita</taxon>
        <taxon>Aculeata</taxon>
        <taxon>Formicoidea</taxon>
        <taxon>Formicidae</taxon>
        <taxon>Myrmicinae</taxon>
        <taxon>Temnothorax</taxon>
    </lineage>
</organism>
<proteinExistence type="predicted"/>
<dbReference type="Pfam" id="PF12259">
    <property type="entry name" value="Baculo_F"/>
    <property type="match status" value="1"/>
</dbReference>
<gene>
    <name evidence="3" type="primary">LOC112465302</name>
</gene>
<dbReference type="GeneID" id="112465302"/>
<keyword evidence="1" id="KW-1133">Transmembrane helix</keyword>
<sequence length="621" mass="72051">MLMAWSTCTKTEPDTREPFEVKKFTHEPGIYFEKIGVMNQVESAWKMVIKLDIIAMDHRYQQLQNYMAQTKALCYDKPLEEEMKQTCQTLLQIIEKDNEQVTTILRRLKIAYQNPRKTRRGLINGLGTIAKTLFGTMDADDEIIIKEQLKLMQGNQQTIQHAVKHQIKILNATIAHVDDMEKVLQENEDRFLNITEKMRETWLREKAGYGHREELDEHFLILNAIVNDLARDMTDIIEHLTSAKNGILNIRLVPIEDIINNLREIASQIPQGTHFPFQITPENWATIEKFAKISAYCDGTNIYTIIQFPLITYPTYEIIRPISLPIHKSEDIFIFVEINQQIIAIDTDTRTYCTIAENELNKCIKEGNSYVCERNRPVYHVDNRALCEVQAYAAIDTHLNYCSTRSIHANTTIWIALSNSNSWLYSTRTKQAIEITCRNKAMQKIEIERTGQITLKDKCKIITPDMTARTNTYERTTYVQTYLPDYNITFKHTPQTNRQLNTVKTSKFRKIIQKPSELMELSKQLTEIDGNLDKSEMNIHKYTTYPILSSFTGTVLIIIAIAIIYIIKRNKNKPNTSMNLNLNPMSKPRIIQEHIYHTASGREISDNNTIPKKEDDTAILY</sequence>
<name>A0A6J1R6W6_9HYME</name>
<accession>A0A6J1R6W6</accession>
<evidence type="ECO:0000256" key="1">
    <source>
        <dbReference type="SAM" id="Phobius"/>
    </source>
</evidence>
<reference evidence="3" key="1">
    <citation type="submission" date="2025-08" db="UniProtKB">
        <authorList>
            <consortium name="RefSeq"/>
        </authorList>
    </citation>
    <scope>IDENTIFICATION</scope>
    <source>
        <tissue evidence="3">Whole body</tissue>
    </source>
</reference>
<evidence type="ECO:0000313" key="2">
    <source>
        <dbReference type="Proteomes" id="UP000504618"/>
    </source>
</evidence>
<protein>
    <submittedName>
        <fullName evidence="3">Uncharacterized protein LOC112465302</fullName>
    </submittedName>
</protein>
<evidence type="ECO:0000313" key="3">
    <source>
        <dbReference type="RefSeq" id="XP_024888575.1"/>
    </source>
</evidence>